<comment type="catalytic activity">
    <reaction evidence="13 14">
        <text>2,5-diamino-6-hydroxy-4-(5-phosphoribosylamino)-pyrimidine + H2O + H(+) = 5-amino-6-(5-phospho-D-ribosylamino)uracil + NH4(+)</text>
        <dbReference type="Rhea" id="RHEA:21868"/>
        <dbReference type="ChEBI" id="CHEBI:15377"/>
        <dbReference type="ChEBI" id="CHEBI:15378"/>
        <dbReference type="ChEBI" id="CHEBI:28938"/>
        <dbReference type="ChEBI" id="CHEBI:58453"/>
        <dbReference type="ChEBI" id="CHEBI:58614"/>
        <dbReference type="EC" id="3.5.4.26"/>
    </reaction>
</comment>
<dbReference type="UniPathway" id="UPA00275">
    <property type="reaction ID" value="UER00401"/>
</dbReference>
<sequence>MKLVHPEWLIEGIVAAIQAGESVRGNTSPNPPVGCLLIDASGNAIASGATQPAGGAHAEAVALREAGERARGATAIVTLEPCNHTGRTGPCAQALVDAGVAEVVYLVADPNPVAAGGAQYLREHGVKVTHMPNPVGALEPWLTATRLGRPAVTWKYAATADGFTAAADGTSQWITGDEAREFAHEDRATRDAIIVGSGTALADQPKLTARKPDGTLYEHQPRCVVIGSRAAAGEIPGDYECYATPQEALQALWDTGARDVLLEGGAGLAHSFLAADLVDMVQAYIAPMFLGTGRGVLAGPVAETLADARRFAPVRTMLLGKDVIFEMKRQA</sequence>
<feature type="binding site" evidence="17">
    <location>
        <position position="91"/>
    </location>
    <ligand>
        <name>Zn(2+)</name>
        <dbReference type="ChEBI" id="CHEBI:29105"/>
        <note>catalytic</note>
    </ligand>
</feature>
<dbReference type="GO" id="GO:0008270">
    <property type="term" value="F:zinc ion binding"/>
    <property type="evidence" value="ECO:0007669"/>
    <property type="project" value="InterPro"/>
</dbReference>
<dbReference type="EMBL" id="CP012342">
    <property type="protein sequence ID" value="AKV58320.1"/>
    <property type="molecule type" value="Genomic_DNA"/>
</dbReference>
<feature type="binding site" evidence="16">
    <location>
        <position position="210"/>
    </location>
    <ligand>
        <name>substrate</name>
    </ligand>
</feature>
<feature type="binding site" evidence="17">
    <location>
        <position position="82"/>
    </location>
    <ligand>
        <name>Zn(2+)</name>
        <dbReference type="ChEBI" id="CHEBI:29105"/>
        <note>catalytic</note>
    </ligand>
</feature>
<proteinExistence type="inferred from homology"/>
<dbReference type="Pfam" id="PF00383">
    <property type="entry name" value="dCMP_cyt_deam_1"/>
    <property type="match status" value="1"/>
</dbReference>
<dbReference type="InterPro" id="IPR016193">
    <property type="entry name" value="Cytidine_deaminase-like"/>
</dbReference>
<dbReference type="PROSITE" id="PS51747">
    <property type="entry name" value="CYT_DCMP_DEAMINASES_2"/>
    <property type="match status" value="1"/>
</dbReference>
<comment type="pathway">
    <text evidence="3 14">Cofactor biosynthesis; riboflavin biosynthesis; 5-amino-6-(D-ribitylamino)uracil from GTP: step 3/4.</text>
</comment>
<dbReference type="InterPro" id="IPR002125">
    <property type="entry name" value="CMP_dCMP_dom"/>
</dbReference>
<evidence type="ECO:0000313" key="20">
    <source>
        <dbReference type="Proteomes" id="UP000060016"/>
    </source>
</evidence>
<dbReference type="PIRSF" id="PIRSF006769">
    <property type="entry name" value="RibD"/>
    <property type="match status" value="1"/>
</dbReference>
<evidence type="ECO:0000256" key="17">
    <source>
        <dbReference type="PIRSR" id="PIRSR006769-3"/>
    </source>
</evidence>
<evidence type="ECO:0000256" key="1">
    <source>
        <dbReference type="ARBA" id="ARBA00002151"/>
    </source>
</evidence>
<feature type="binding site" evidence="16">
    <location>
        <position position="228"/>
    </location>
    <ligand>
        <name>NADP(+)</name>
        <dbReference type="ChEBI" id="CHEBI:58349"/>
    </ligand>
</feature>
<evidence type="ECO:0000256" key="15">
    <source>
        <dbReference type="PIRSR" id="PIRSR006769-1"/>
    </source>
</evidence>
<comment type="pathway">
    <text evidence="2 14">Cofactor biosynthesis; riboflavin biosynthesis; 5-amino-6-(D-ribitylamino)uracil from GTP: step 2/4.</text>
</comment>
<evidence type="ECO:0000256" key="12">
    <source>
        <dbReference type="ARBA" id="ARBA00049861"/>
    </source>
</evidence>
<dbReference type="InterPro" id="IPR050765">
    <property type="entry name" value="Riboflavin_Biosynth_HTPR"/>
</dbReference>
<protein>
    <recommendedName>
        <fullName evidence="14">Riboflavin biosynthesis protein RibD</fullName>
    </recommendedName>
    <domain>
        <recommendedName>
            <fullName evidence="14">Diaminohydroxyphosphoribosylaminopyrimidine deaminase</fullName>
            <shortName evidence="14">DRAP deaminase</shortName>
            <ecNumber evidence="14">3.5.4.26</ecNumber>
        </recommendedName>
        <alternativeName>
            <fullName evidence="14">Riboflavin-specific deaminase</fullName>
        </alternativeName>
    </domain>
    <domain>
        <recommendedName>
            <fullName evidence="14">5-amino-6-(5-phosphoribosylamino)uracil reductase</fullName>
            <ecNumber evidence="14">1.1.1.193</ecNumber>
        </recommendedName>
        <alternativeName>
            <fullName evidence="14">HTP reductase</fullName>
        </alternativeName>
    </domain>
</protein>
<feature type="binding site" evidence="16">
    <location>
        <position position="157"/>
    </location>
    <ligand>
        <name>NADP(+)</name>
        <dbReference type="ChEBI" id="CHEBI:58349"/>
    </ligand>
</feature>
<feature type="binding site" evidence="16">
    <location>
        <position position="207"/>
    </location>
    <ligand>
        <name>substrate</name>
    </ligand>
</feature>
<evidence type="ECO:0000256" key="9">
    <source>
        <dbReference type="ARBA" id="ARBA00022857"/>
    </source>
</evidence>
<dbReference type="PANTHER" id="PTHR38011">
    <property type="entry name" value="DIHYDROFOLATE REDUCTASE FAMILY PROTEIN (AFU_ORTHOLOGUE AFUA_8G06820)"/>
    <property type="match status" value="1"/>
</dbReference>
<evidence type="ECO:0000256" key="6">
    <source>
        <dbReference type="ARBA" id="ARBA00022619"/>
    </source>
</evidence>
<feature type="binding site" evidence="16">
    <location>
        <position position="173"/>
    </location>
    <ligand>
        <name>NADP(+)</name>
        <dbReference type="ChEBI" id="CHEBI:58349"/>
    </ligand>
</feature>
<dbReference type="Gene3D" id="3.40.430.10">
    <property type="entry name" value="Dihydrofolate Reductase, subunit A"/>
    <property type="match status" value="2"/>
</dbReference>
<feature type="domain" description="CMP/dCMP-type deaminase" evidence="18">
    <location>
        <begin position="7"/>
        <end position="120"/>
    </location>
</feature>
<evidence type="ECO:0000256" key="13">
    <source>
        <dbReference type="ARBA" id="ARBA00049886"/>
    </source>
</evidence>
<feature type="binding site" evidence="16">
    <location>
        <position position="199"/>
    </location>
    <ligand>
        <name>NADP(+)</name>
        <dbReference type="ChEBI" id="CHEBI:58349"/>
    </ligand>
</feature>
<comment type="similarity">
    <text evidence="5 14">In the C-terminal section; belongs to the HTP reductase family.</text>
</comment>
<dbReference type="KEGG" id="crie:AK829_03100"/>
<dbReference type="GO" id="GO:0008835">
    <property type="term" value="F:diaminohydroxyphosphoribosylaminopyrimidine deaminase activity"/>
    <property type="evidence" value="ECO:0007669"/>
    <property type="project" value="UniProtKB-EC"/>
</dbReference>
<comment type="function">
    <text evidence="1 14">Converts 2,5-diamino-6-(ribosylamino)-4(3h)-pyrimidinone 5'-phosphate into 5-amino-6-(ribosylamino)-2,4(1h,3h)-pyrimidinedione 5'-phosphate.</text>
</comment>
<feature type="binding site" evidence="17">
    <location>
        <position position="57"/>
    </location>
    <ligand>
        <name>Zn(2+)</name>
        <dbReference type="ChEBI" id="CHEBI:29105"/>
        <note>catalytic</note>
    </ligand>
</feature>
<evidence type="ECO:0000256" key="8">
    <source>
        <dbReference type="ARBA" id="ARBA00022833"/>
    </source>
</evidence>
<evidence type="ECO:0000313" key="19">
    <source>
        <dbReference type="EMBL" id="AKV58320.1"/>
    </source>
</evidence>
<keyword evidence="11" id="KW-0511">Multifunctional enzyme</keyword>
<organism evidence="19 20">
    <name type="scientific">Corynebacterium riegelii</name>
    <dbReference type="NCBI Taxonomy" id="156976"/>
    <lineage>
        <taxon>Bacteria</taxon>
        <taxon>Bacillati</taxon>
        <taxon>Actinomycetota</taxon>
        <taxon>Actinomycetes</taxon>
        <taxon>Mycobacteriales</taxon>
        <taxon>Corynebacteriaceae</taxon>
        <taxon>Corynebacterium</taxon>
    </lineage>
</organism>
<feature type="binding site" evidence="16">
    <location>
        <position position="263"/>
    </location>
    <ligand>
        <name>substrate</name>
    </ligand>
</feature>
<evidence type="ECO:0000256" key="5">
    <source>
        <dbReference type="ARBA" id="ARBA00007417"/>
    </source>
</evidence>
<keyword evidence="10 14" id="KW-0560">Oxidoreductase</keyword>
<evidence type="ECO:0000256" key="3">
    <source>
        <dbReference type="ARBA" id="ARBA00004910"/>
    </source>
</evidence>
<comment type="cofactor">
    <cofactor evidence="14 17">
        <name>Zn(2+)</name>
        <dbReference type="ChEBI" id="CHEBI:29105"/>
    </cofactor>
    <text evidence="14 17">Binds 1 zinc ion.</text>
</comment>
<dbReference type="InterPro" id="IPR016192">
    <property type="entry name" value="APOBEC/CMP_deaminase_Zn-bd"/>
</dbReference>
<keyword evidence="9 14" id="KW-0521">NADP</keyword>
<reference evidence="19 20" key="1">
    <citation type="submission" date="2015-08" db="EMBL/GenBank/DDBJ databases">
        <authorList>
            <person name="Babu N.S."/>
            <person name="Beckwith C.J."/>
            <person name="Beseler K.G."/>
            <person name="Brison A."/>
            <person name="Carone J.V."/>
            <person name="Caskin T.P."/>
            <person name="Diamond M."/>
            <person name="Durham M.E."/>
            <person name="Foxe J.M."/>
            <person name="Go M."/>
            <person name="Henderson B.A."/>
            <person name="Jones I.B."/>
            <person name="McGettigan J.A."/>
            <person name="Micheletti S.J."/>
            <person name="Nasrallah M.E."/>
            <person name="Ortiz D."/>
            <person name="Piller C.R."/>
            <person name="Privatt S.R."/>
            <person name="Schneider S.L."/>
            <person name="Sharp S."/>
            <person name="Smith T.C."/>
            <person name="Stanton J.D."/>
            <person name="Ullery H.E."/>
            <person name="Wilson R.J."/>
            <person name="Serrano M.G."/>
            <person name="Buck G."/>
            <person name="Lee V."/>
            <person name="Wang Y."/>
            <person name="Carvalho R."/>
            <person name="Voegtly L."/>
            <person name="Shi R."/>
            <person name="Duckworth R."/>
            <person name="Johnson A."/>
            <person name="Loviza R."/>
            <person name="Walstead R."/>
            <person name="Shah Z."/>
            <person name="Kiflezghi M."/>
            <person name="Wade K."/>
            <person name="Ball S.L."/>
            <person name="Bradley K.W."/>
            <person name="Asai D.J."/>
            <person name="Bowman C.A."/>
            <person name="Russell D.A."/>
            <person name="Pope W.H."/>
            <person name="Jacobs-Sera D."/>
            <person name="Hendrix R.W."/>
            <person name="Hatfull G.F."/>
        </authorList>
    </citation>
    <scope>NUCLEOTIDE SEQUENCE [LARGE SCALE GENOMIC DNA]</scope>
    <source>
        <strain evidence="19 20">PUDD_83A45</strain>
    </source>
</reference>
<evidence type="ECO:0000256" key="7">
    <source>
        <dbReference type="ARBA" id="ARBA00022723"/>
    </source>
</evidence>
<gene>
    <name evidence="19" type="ORF">AK829_03100</name>
</gene>
<dbReference type="InterPro" id="IPR002734">
    <property type="entry name" value="RibDG_C"/>
</dbReference>
<dbReference type="PATRIC" id="fig|156976.3.peg.611"/>
<dbReference type="PANTHER" id="PTHR38011:SF7">
    <property type="entry name" value="2,5-DIAMINO-6-RIBOSYLAMINO-4(3H)-PYRIMIDINONE 5'-PHOSPHATE REDUCTASE"/>
    <property type="match status" value="1"/>
</dbReference>
<feature type="active site" description="Proton donor" evidence="15">
    <location>
        <position position="59"/>
    </location>
</feature>
<keyword evidence="7 14" id="KW-0479">Metal-binding</keyword>
<dbReference type="EC" id="1.1.1.193" evidence="14"/>
<keyword evidence="6 14" id="KW-0686">Riboflavin biosynthesis</keyword>
<dbReference type="PROSITE" id="PS00903">
    <property type="entry name" value="CYT_DCMP_DEAMINASES_1"/>
    <property type="match status" value="1"/>
</dbReference>
<evidence type="ECO:0000256" key="4">
    <source>
        <dbReference type="ARBA" id="ARBA00005259"/>
    </source>
</evidence>
<dbReference type="Proteomes" id="UP000060016">
    <property type="component" value="Chromosome"/>
</dbReference>
<evidence type="ECO:0000256" key="11">
    <source>
        <dbReference type="ARBA" id="ARBA00023268"/>
    </source>
</evidence>
<feature type="binding site" evidence="16">
    <location>
        <position position="171"/>
    </location>
    <ligand>
        <name>substrate</name>
    </ligand>
</feature>
<dbReference type="GO" id="GO:0009231">
    <property type="term" value="P:riboflavin biosynthetic process"/>
    <property type="evidence" value="ECO:0007669"/>
    <property type="project" value="UniProtKB-UniPathway"/>
</dbReference>
<dbReference type="RefSeq" id="WP_052204156.1">
    <property type="nucleotide sequence ID" value="NZ_CP012342.1"/>
</dbReference>
<accession>A0A0K1RA68</accession>
<keyword evidence="8 14" id="KW-0862">Zinc</keyword>
<feature type="binding site" evidence="16">
    <location>
        <begin position="265"/>
        <end position="271"/>
    </location>
    <ligand>
        <name>NADP(+)</name>
        <dbReference type="ChEBI" id="CHEBI:58349"/>
    </ligand>
</feature>
<dbReference type="AlphaFoldDB" id="A0A0K1RA68"/>
<feature type="binding site" evidence="16">
    <location>
        <position position="187"/>
    </location>
    <ligand>
        <name>substrate</name>
    </ligand>
</feature>
<dbReference type="InterPro" id="IPR004794">
    <property type="entry name" value="Eubact_RibD"/>
</dbReference>
<feature type="binding site" evidence="16">
    <location>
        <position position="203"/>
    </location>
    <ligand>
        <name>substrate</name>
    </ligand>
</feature>
<evidence type="ECO:0000256" key="10">
    <source>
        <dbReference type="ARBA" id="ARBA00023002"/>
    </source>
</evidence>
<dbReference type="InterPro" id="IPR024072">
    <property type="entry name" value="DHFR-like_dom_sf"/>
</dbReference>
<keyword evidence="14" id="KW-0378">Hydrolase</keyword>
<evidence type="ECO:0000256" key="16">
    <source>
        <dbReference type="PIRSR" id="PIRSR006769-2"/>
    </source>
</evidence>
<dbReference type="GO" id="GO:0008703">
    <property type="term" value="F:5-amino-6-(5-phosphoribosylamino)uracil reductase activity"/>
    <property type="evidence" value="ECO:0007669"/>
    <property type="project" value="UniProtKB-EC"/>
</dbReference>
<comment type="catalytic activity">
    <reaction evidence="12 14">
        <text>5-amino-6-(5-phospho-D-ribitylamino)uracil + NADP(+) = 5-amino-6-(5-phospho-D-ribosylamino)uracil + NADPH + H(+)</text>
        <dbReference type="Rhea" id="RHEA:17845"/>
        <dbReference type="ChEBI" id="CHEBI:15378"/>
        <dbReference type="ChEBI" id="CHEBI:57783"/>
        <dbReference type="ChEBI" id="CHEBI:58349"/>
        <dbReference type="ChEBI" id="CHEBI:58421"/>
        <dbReference type="ChEBI" id="CHEBI:58453"/>
        <dbReference type="EC" id="1.1.1.193"/>
    </reaction>
</comment>
<dbReference type="SUPFAM" id="SSF53597">
    <property type="entry name" value="Dihydrofolate reductase-like"/>
    <property type="match status" value="1"/>
</dbReference>
<dbReference type="Pfam" id="PF01872">
    <property type="entry name" value="RibD_C"/>
    <property type="match status" value="1"/>
</dbReference>
<dbReference type="SUPFAM" id="SSF53927">
    <property type="entry name" value="Cytidine deaminase-like"/>
    <property type="match status" value="1"/>
</dbReference>
<keyword evidence="20" id="KW-1185">Reference proteome</keyword>
<dbReference type="STRING" id="156976.AK829_03100"/>
<comment type="similarity">
    <text evidence="4 14">In the N-terminal section; belongs to the cytidine and deoxycytidylate deaminase family.</text>
</comment>
<evidence type="ECO:0000256" key="2">
    <source>
        <dbReference type="ARBA" id="ARBA00004882"/>
    </source>
</evidence>
<dbReference type="NCBIfam" id="TIGR00326">
    <property type="entry name" value="eubact_ribD"/>
    <property type="match status" value="1"/>
</dbReference>
<evidence type="ECO:0000259" key="18">
    <source>
        <dbReference type="PROSITE" id="PS51747"/>
    </source>
</evidence>
<name>A0A0K1RA68_9CORY</name>
<dbReference type="EC" id="3.5.4.26" evidence="14"/>
<dbReference type="CDD" id="cd01284">
    <property type="entry name" value="Riboflavin_deaminase-reductase"/>
    <property type="match status" value="1"/>
</dbReference>
<evidence type="ECO:0000256" key="14">
    <source>
        <dbReference type="PIRNR" id="PIRNR006769"/>
    </source>
</evidence>
<dbReference type="Gene3D" id="3.40.140.10">
    <property type="entry name" value="Cytidine Deaminase, domain 2"/>
    <property type="match status" value="1"/>
</dbReference>